<feature type="region of interest" description="Disordered" evidence="7">
    <location>
        <begin position="1"/>
        <end position="64"/>
    </location>
</feature>
<feature type="compositionally biased region" description="Low complexity" evidence="7">
    <location>
        <begin position="586"/>
        <end position="596"/>
    </location>
</feature>
<feature type="compositionally biased region" description="Basic and acidic residues" evidence="7">
    <location>
        <begin position="476"/>
        <end position="585"/>
    </location>
</feature>
<proteinExistence type="inferred from homology"/>
<comment type="similarity">
    <text evidence="2">Belongs to the NST1 family.</text>
</comment>
<sequence>MTKSMQLPTTTTQQQQQQPQLQPKPDNDMDNNNNNCTVTSSKKKKKHKKKSKSTSSKTTDFTAKTQADFAAKTQADMVDAMMNHHVIRHGDHKDSHHTSKNSTGKIKEEDSFWSSSNNTEERQKIREFWLQLGEDERRSLVKVEKEAVLRKMKEQQKHSCNCSVCGKKRTAIEDELEVLYDAYYEELEQYANHQQQTRGSVNPLHAGYLPSETMYEHGYDDTDHLDEDDEDEDEDEEEEEDDDDDLEEEEEEEEDEEDEEEDEEEEEEDDDDEEEDDDEEDDDDDDDDDEIITRPPIATYAERSRFEEMTHIRHTPLSRASPNGDHFSFGNSLTVKGGILTVADDLLKNDGKKFLDMMERLAERRMQKEDNTSDQSNNYFQEDEDDDDNFEDEEDDDTRTEEQRMEEGRRMFQIFAARMFEQRVLAAYREKVAQERQQRLLEELEEEERLREERETKKQKEREKKKDKKRQMKQQQEAERLAREAKKKAEEEALKREKEKKLALERQKREQERLQKEEEKKHREEERLKKEEEKKRRIKEEKERATEREKKRKEKEEKERLEKEKLDKELKEKSEQSKREAKEKIPSPIIPIKTTTSPPPGIPMPENIDDSENRQQVLINALVGPRPLIPSNNTTTPIRPQLQQPSFMPSHLDILQNGPSSSLMSNTCSDTTNSSSIMGIFNNRVGSPLESNNPSRQGRSITPIAPIGQPLNGRRVSSVPLHDMQTPSVDSFPSSIKRPSAVSPFDTEAGPRSFFSNFLFGEPNRNNSAMPMMAPSEYDMRFAPPPQPLDRRFSNDVSGPNWTNGWTASSVLSDNVHGKLFGDALPDRTAMTLERVKIAYQKLNEITQTRIFRGPNNQYHTLVQLHCMMNDLYCDFQVDIRELYEVLIASPLSGFQCVNHAQHGMVVLYDPIVGLRNSPTQNSSLHNNSPPHLNHNLSPNNPSLPPSHPLQGNTSALFGSMS</sequence>
<organism evidence="8 9">
    <name type="scientific">Mucor flavus</name>
    <dbReference type="NCBI Taxonomy" id="439312"/>
    <lineage>
        <taxon>Eukaryota</taxon>
        <taxon>Fungi</taxon>
        <taxon>Fungi incertae sedis</taxon>
        <taxon>Mucoromycota</taxon>
        <taxon>Mucoromycotina</taxon>
        <taxon>Mucoromycetes</taxon>
        <taxon>Mucorales</taxon>
        <taxon>Mucorineae</taxon>
        <taxon>Mucoraceae</taxon>
        <taxon>Mucor</taxon>
    </lineage>
</organism>
<feature type="compositionally biased region" description="Basic residues" evidence="7">
    <location>
        <begin position="41"/>
        <end position="52"/>
    </location>
</feature>
<evidence type="ECO:0000256" key="6">
    <source>
        <dbReference type="ARBA" id="ARBA00023054"/>
    </source>
</evidence>
<evidence type="ECO:0000313" key="8">
    <source>
        <dbReference type="EMBL" id="GAA5810147.1"/>
    </source>
</evidence>
<feature type="region of interest" description="Disordered" evidence="7">
    <location>
        <begin position="919"/>
        <end position="953"/>
    </location>
</feature>
<evidence type="ECO:0000256" key="2">
    <source>
        <dbReference type="ARBA" id="ARBA00007112"/>
    </source>
</evidence>
<dbReference type="EMBL" id="BAABUK010000006">
    <property type="protein sequence ID" value="GAA5810147.1"/>
    <property type="molecule type" value="Genomic_DNA"/>
</dbReference>
<dbReference type="InterPro" id="IPR025279">
    <property type="entry name" value="NST1"/>
</dbReference>
<dbReference type="Pfam" id="PF13945">
    <property type="entry name" value="NST1"/>
    <property type="match status" value="1"/>
</dbReference>
<accession>A0ABP9YTG0</accession>
<protein>
    <recommendedName>
        <fullName evidence="4">Stress response protein NST1</fullName>
    </recommendedName>
    <alternativeName>
        <fullName evidence="3">Stress response protein nst1</fullName>
    </alternativeName>
</protein>
<comment type="caution">
    <text evidence="8">The sequence shown here is derived from an EMBL/GenBank/DDBJ whole genome shotgun (WGS) entry which is preliminary data.</text>
</comment>
<feature type="compositionally biased region" description="Basic and acidic residues" evidence="7">
    <location>
        <begin position="302"/>
        <end position="311"/>
    </location>
</feature>
<feature type="region of interest" description="Disordered" evidence="7">
    <location>
        <begin position="687"/>
        <end position="711"/>
    </location>
</feature>
<name>A0ABP9YTG0_9FUNG</name>
<reference evidence="8 9" key="1">
    <citation type="submission" date="2024-04" db="EMBL/GenBank/DDBJ databases">
        <title>genome sequences of Mucor flavus KT1a and Helicostylum pulchrum KT1b strains isolated from the surface of a dry-aged beef.</title>
        <authorList>
            <person name="Toyotome T."/>
            <person name="Hosono M."/>
            <person name="Torimaru M."/>
            <person name="Fukuda K."/>
            <person name="Mikami N."/>
        </authorList>
    </citation>
    <scope>NUCLEOTIDE SEQUENCE [LARGE SCALE GENOMIC DNA]</scope>
    <source>
        <strain evidence="8 9">KT1a</strain>
    </source>
</reference>
<evidence type="ECO:0000256" key="7">
    <source>
        <dbReference type="SAM" id="MobiDB-lite"/>
    </source>
</evidence>
<feature type="compositionally biased region" description="Acidic residues" evidence="7">
    <location>
        <begin position="223"/>
        <end position="290"/>
    </location>
</feature>
<feature type="compositionally biased region" description="Basic and acidic residues" evidence="7">
    <location>
        <begin position="88"/>
        <end position="97"/>
    </location>
</feature>
<feature type="region of interest" description="Disordered" evidence="7">
    <location>
        <begin position="88"/>
        <end position="121"/>
    </location>
</feature>
<gene>
    <name evidence="8" type="ORF">MFLAVUS_003566</name>
</gene>
<feature type="region of interest" description="Disordered" evidence="7">
    <location>
        <begin position="442"/>
        <end position="600"/>
    </location>
</feature>
<feature type="compositionally biased region" description="Basic and acidic residues" evidence="7">
    <location>
        <begin position="442"/>
        <end position="464"/>
    </location>
</feature>
<feature type="compositionally biased region" description="Low complexity" evidence="7">
    <location>
        <begin position="922"/>
        <end position="941"/>
    </location>
</feature>
<evidence type="ECO:0000256" key="1">
    <source>
        <dbReference type="ARBA" id="ARBA00004496"/>
    </source>
</evidence>
<keyword evidence="6" id="KW-0175">Coiled coil</keyword>
<feature type="compositionally biased region" description="Low complexity" evidence="7">
    <location>
        <begin position="53"/>
        <end position="64"/>
    </location>
</feature>
<feature type="compositionally biased region" description="Low complexity" evidence="7">
    <location>
        <begin position="1"/>
        <end position="23"/>
    </location>
</feature>
<feature type="region of interest" description="Disordered" evidence="7">
    <location>
        <begin position="193"/>
        <end position="325"/>
    </location>
</feature>
<evidence type="ECO:0000256" key="5">
    <source>
        <dbReference type="ARBA" id="ARBA00022490"/>
    </source>
</evidence>
<dbReference type="Proteomes" id="UP001473302">
    <property type="component" value="Unassembled WGS sequence"/>
</dbReference>
<evidence type="ECO:0000256" key="4">
    <source>
        <dbReference type="ARBA" id="ARBA00020733"/>
    </source>
</evidence>
<feature type="compositionally biased region" description="Acidic residues" evidence="7">
    <location>
        <begin position="381"/>
        <end position="399"/>
    </location>
</feature>
<keyword evidence="9" id="KW-1185">Reference proteome</keyword>
<evidence type="ECO:0000313" key="9">
    <source>
        <dbReference type="Proteomes" id="UP001473302"/>
    </source>
</evidence>
<keyword evidence="5" id="KW-0963">Cytoplasm</keyword>
<feature type="region of interest" description="Disordered" evidence="7">
    <location>
        <begin position="365"/>
        <end position="406"/>
    </location>
</feature>
<feature type="compositionally biased region" description="Polar residues" evidence="7">
    <location>
        <begin position="689"/>
        <end position="700"/>
    </location>
</feature>
<comment type="subcellular location">
    <subcellularLocation>
        <location evidence="1">Cytoplasm</location>
    </subcellularLocation>
</comment>
<evidence type="ECO:0000256" key="3">
    <source>
        <dbReference type="ARBA" id="ARBA00015112"/>
    </source>
</evidence>